<evidence type="ECO:0000313" key="1">
    <source>
        <dbReference type="EMBL" id="OZC09549.1"/>
    </source>
</evidence>
<dbReference type="Proteomes" id="UP000242913">
    <property type="component" value="Unassembled WGS sequence"/>
</dbReference>
<reference evidence="1 2" key="1">
    <citation type="submission" date="2015-12" db="EMBL/GenBank/DDBJ databases">
        <title>Draft genome of the nematode, Onchocerca flexuosa.</title>
        <authorList>
            <person name="Mitreva M."/>
        </authorList>
    </citation>
    <scope>NUCLEOTIDE SEQUENCE [LARGE SCALE GENOMIC DNA]</scope>
    <source>
        <strain evidence="1">Red Deer</strain>
    </source>
</reference>
<feature type="non-terminal residue" evidence="1">
    <location>
        <position position="39"/>
    </location>
</feature>
<evidence type="ECO:0000313" key="2">
    <source>
        <dbReference type="Proteomes" id="UP000242913"/>
    </source>
</evidence>
<dbReference type="AlphaFoldDB" id="A0A238BW43"/>
<accession>A0A238BW43</accession>
<sequence>MDHLANGVFVPNIVLWMVDFMCTDLRHHFLEFPTKQQKF</sequence>
<name>A0A238BW43_9BILA</name>
<protein>
    <submittedName>
        <fullName evidence="1">Uncharacterized protein</fullName>
    </submittedName>
</protein>
<gene>
    <name evidence="1" type="ORF">X798_03507</name>
</gene>
<keyword evidence="2" id="KW-1185">Reference proteome</keyword>
<proteinExistence type="predicted"/>
<organism evidence="1 2">
    <name type="scientific">Onchocerca flexuosa</name>
    <dbReference type="NCBI Taxonomy" id="387005"/>
    <lineage>
        <taxon>Eukaryota</taxon>
        <taxon>Metazoa</taxon>
        <taxon>Ecdysozoa</taxon>
        <taxon>Nematoda</taxon>
        <taxon>Chromadorea</taxon>
        <taxon>Rhabditida</taxon>
        <taxon>Spirurina</taxon>
        <taxon>Spiruromorpha</taxon>
        <taxon>Filarioidea</taxon>
        <taxon>Onchocercidae</taxon>
        <taxon>Onchocerca</taxon>
    </lineage>
</organism>
<dbReference type="EMBL" id="KZ269993">
    <property type="protein sequence ID" value="OZC09549.1"/>
    <property type="molecule type" value="Genomic_DNA"/>
</dbReference>